<gene>
    <name evidence="2" type="ORF">LAB08_R18590</name>
</gene>
<protein>
    <recommendedName>
        <fullName evidence="1">MobA/VirD2-like nuclease domain-containing protein</fullName>
    </recommendedName>
</protein>
<organism evidence="2 3">
    <name type="scientific">Pseudomonas izuensis</name>
    <dbReference type="NCBI Taxonomy" id="2684212"/>
    <lineage>
        <taxon>Bacteria</taxon>
        <taxon>Pseudomonadati</taxon>
        <taxon>Pseudomonadota</taxon>
        <taxon>Gammaproteobacteria</taxon>
        <taxon>Pseudomonadales</taxon>
        <taxon>Pseudomonadaceae</taxon>
        <taxon>Pseudomonas</taxon>
    </lineage>
</organism>
<dbReference type="EMBL" id="AP017423">
    <property type="protein sequence ID" value="BCX67225.1"/>
    <property type="molecule type" value="Genomic_DNA"/>
</dbReference>
<evidence type="ECO:0000313" key="3">
    <source>
        <dbReference type="Proteomes" id="UP000218595"/>
    </source>
</evidence>
<evidence type="ECO:0000313" key="2">
    <source>
        <dbReference type="EMBL" id="BCX67225.1"/>
    </source>
</evidence>
<dbReference type="RefSeq" id="WP_217910646.1">
    <property type="nucleotide sequence ID" value="NZ_AP017423.2"/>
</dbReference>
<dbReference type="InterPro" id="IPR005094">
    <property type="entry name" value="Endonuclease_MobA/VirD2"/>
</dbReference>
<proteinExistence type="predicted"/>
<keyword evidence="3" id="KW-1185">Reference proteome</keyword>
<accession>A0ABM7RNK2</accession>
<name>A0ABM7RNK2_9PSED</name>
<dbReference type="Proteomes" id="UP000218595">
    <property type="component" value="Chromosome"/>
</dbReference>
<sequence length="451" mass="51965">MTIGRKFKNETNSSRTRVKYVFGINHEHKCEHAKFLGGNVTTVAGIGKPLEDLIDSLVEEMDSPSTIRAGLLGKGPGMCHTHYAVSIAPGEHLDLPDWRNVAIEVMEALGYNQNYKWFAQLHEDTDKEHIHILGNRTSMETGYLLDEGNDYRKMMEVLRLIEIKYGLQITAMPEDTWGIQLRETEIGPIMRSENPEPHWKHALIARIANAVEKTTVNNGNIVDFVKHLKKSGVGVEFSIKDGDIVGISYDFKKNKISGRKLKRSRCTFQALTINEGILYDKILIPSIQKFAKTRDEKSHKREREREEIYNGARKAIDYRIKYELSYDAVKKSTAYKSKNGYFAIRVEADKFRRPMIASRITPSRVLDNNFFFSFQKPTREEITWDQYRRLVESVMASAFNMMQEVLTGIKYKIETEMDFIATEEDGPRYKISDKSPQNNSLQYSMRLPINL</sequence>
<dbReference type="Pfam" id="PF03432">
    <property type="entry name" value="Relaxase"/>
    <property type="match status" value="1"/>
</dbReference>
<reference evidence="2 3" key="1">
    <citation type="submission" date="2016-04" db="EMBL/GenBank/DDBJ databases">
        <title>Complete genome sequence of Pseudomonas sp. LAB-08 isolated from TCE contaminated aquifer soil.</title>
        <authorList>
            <person name="Dohra H."/>
            <person name="Suzuki K."/>
            <person name="Fatma A."/>
            <person name="Inuzuka Y."/>
            <person name="Honjo M."/>
            <person name="Tashiro Y."/>
            <person name="Futamata H."/>
        </authorList>
    </citation>
    <scope>NUCLEOTIDE SEQUENCE [LARGE SCALE GENOMIC DNA]</scope>
    <source>
        <strain evidence="2 3">LAB-08</strain>
    </source>
</reference>
<feature type="domain" description="MobA/VirD2-like nuclease" evidence="1">
    <location>
        <begin position="81"/>
        <end position="167"/>
    </location>
</feature>
<evidence type="ECO:0000259" key="1">
    <source>
        <dbReference type="Pfam" id="PF03432"/>
    </source>
</evidence>